<dbReference type="Proteomes" id="UP000652219">
    <property type="component" value="Unassembled WGS sequence"/>
</dbReference>
<dbReference type="AlphaFoldDB" id="A0A8H6J6L4"/>
<evidence type="ECO:0000313" key="2">
    <source>
        <dbReference type="EMBL" id="KAF6807268.1"/>
    </source>
</evidence>
<feature type="compositionally biased region" description="Basic and acidic residues" evidence="1">
    <location>
        <begin position="7"/>
        <end position="17"/>
    </location>
</feature>
<evidence type="ECO:0000256" key="1">
    <source>
        <dbReference type="SAM" id="MobiDB-lite"/>
    </source>
</evidence>
<gene>
    <name evidence="2" type="ORF">CSOJ01_08306</name>
</gene>
<reference evidence="2 3" key="1">
    <citation type="journal article" date="2020" name="Phytopathology">
        <title>Genome Sequence Resources of Colletotrichum truncatum, C. plurivorum, C. musicola, and C. sojae: Four Species Pathogenic to Soybean (Glycine max).</title>
        <authorList>
            <person name="Rogerio F."/>
            <person name="Boufleur T.R."/>
            <person name="Ciampi-Guillardi M."/>
            <person name="Sukno S.A."/>
            <person name="Thon M.R."/>
            <person name="Massola Junior N.S."/>
            <person name="Baroncelli R."/>
        </authorList>
    </citation>
    <scope>NUCLEOTIDE SEQUENCE [LARGE SCALE GENOMIC DNA]</scope>
    <source>
        <strain evidence="2 3">LFN0009</strain>
    </source>
</reference>
<comment type="caution">
    <text evidence="2">The sequence shown here is derived from an EMBL/GenBank/DDBJ whole genome shotgun (WGS) entry which is preliminary data.</text>
</comment>
<organism evidence="2 3">
    <name type="scientific">Colletotrichum sojae</name>
    <dbReference type="NCBI Taxonomy" id="2175907"/>
    <lineage>
        <taxon>Eukaryota</taxon>
        <taxon>Fungi</taxon>
        <taxon>Dikarya</taxon>
        <taxon>Ascomycota</taxon>
        <taxon>Pezizomycotina</taxon>
        <taxon>Sordariomycetes</taxon>
        <taxon>Hypocreomycetidae</taxon>
        <taxon>Glomerellales</taxon>
        <taxon>Glomerellaceae</taxon>
        <taxon>Colletotrichum</taxon>
        <taxon>Colletotrichum orchidearum species complex</taxon>
    </lineage>
</organism>
<keyword evidence="3" id="KW-1185">Reference proteome</keyword>
<name>A0A8H6J6L4_9PEZI</name>
<sequence>MLRRRRSSDVLQRDRSRLAAQQDKVEQNNGEYPLLSKFHRRILLVDFDPDRKPDTIISVLDAIQPLAQLLFDVSQMEGVECNRTGQRPYTLMCHTAHRHLSGCCDSAASQPDRDGTLLSADPEGRGLEWPEEKKLWLRRNATYMQESAAFALWPVPDGTVACGGRRGRNEQQCTKAHEFNDKRAISASCPVD</sequence>
<accession>A0A8H6J6L4</accession>
<protein>
    <submittedName>
        <fullName evidence="2">Uncharacterized protein</fullName>
    </submittedName>
</protein>
<proteinExistence type="predicted"/>
<dbReference type="EMBL" id="WIGN01000141">
    <property type="protein sequence ID" value="KAF6807268.1"/>
    <property type="molecule type" value="Genomic_DNA"/>
</dbReference>
<feature type="region of interest" description="Disordered" evidence="1">
    <location>
        <begin position="1"/>
        <end position="25"/>
    </location>
</feature>
<evidence type="ECO:0000313" key="3">
    <source>
        <dbReference type="Proteomes" id="UP000652219"/>
    </source>
</evidence>